<evidence type="ECO:0000256" key="1">
    <source>
        <dbReference type="ARBA" id="ARBA00004141"/>
    </source>
</evidence>
<gene>
    <name evidence="8" type="ORF">RN001_014843</name>
</gene>
<proteinExistence type="predicted"/>
<dbReference type="PANTHER" id="PTHR22950:SF340">
    <property type="entry name" value="AMINO ACID TRANSPORTER TRANSMEMBRANE DOMAIN-CONTAINING PROTEIN-RELATED"/>
    <property type="match status" value="1"/>
</dbReference>
<feature type="transmembrane region" description="Helical" evidence="6">
    <location>
        <begin position="237"/>
        <end position="255"/>
    </location>
</feature>
<feature type="transmembrane region" description="Helical" evidence="6">
    <location>
        <begin position="312"/>
        <end position="338"/>
    </location>
</feature>
<dbReference type="GO" id="GO:0005774">
    <property type="term" value="C:vacuolar membrane"/>
    <property type="evidence" value="ECO:0007669"/>
    <property type="project" value="TreeGrafter"/>
</dbReference>
<reference evidence="9" key="1">
    <citation type="submission" date="2023-01" db="EMBL/GenBank/DDBJ databases">
        <title>Key to firefly adult light organ development and bioluminescence: homeobox transcription factors regulate luciferase expression and transportation to peroxisome.</title>
        <authorList>
            <person name="Fu X."/>
        </authorList>
    </citation>
    <scope>NUCLEOTIDE SEQUENCE [LARGE SCALE GENOMIC DNA]</scope>
</reference>
<feature type="transmembrane region" description="Helical" evidence="6">
    <location>
        <begin position="359"/>
        <end position="379"/>
    </location>
</feature>
<evidence type="ECO:0000256" key="4">
    <source>
        <dbReference type="ARBA" id="ARBA00023136"/>
    </source>
</evidence>
<feature type="transmembrane region" description="Helical" evidence="6">
    <location>
        <begin position="198"/>
        <end position="217"/>
    </location>
</feature>
<feature type="compositionally biased region" description="Basic and acidic residues" evidence="5">
    <location>
        <begin position="14"/>
        <end position="34"/>
    </location>
</feature>
<sequence length="454" mass="50910">MKPTCVVSLGPKRYNSEPESHDTSPNYDPHEHRNVSRSTTNFETLIHMLKAFLGTGILAMPEAFKIAGLAHGFIFTILIGIICIYSLHMLIQAQYVLCKRMQVPLLTYSDSIKAALRSGPSALHKFADLSSYVVDVFLIIYQTGMCCVYLIFVSVNVKQLLDEFLPEPMALELYTLILLTPFVLILSVPNLKWLAPFSFVSNLLTLGSFGIILYYIFSELPSIKNRQLVGTLYELPLFFGTTLFALEAVGVVIALENNMKTPKSFGGYFGVLNFAMFFVTLLYAGIGFLGYWRYGEETRSSITLNLENKNLLAKLVVGFYSVAIFISYGLQGFVPVDIMWNRYLSKRLSHLKHAWICEYILRIALVIVTVLLGILIPLLGPFISLFGAFCSSTLGIVFPAIMDICVKWPYNLGYKYWILIKNIFIIVIGILGLLSGSYKAIAEIVRNLSIGDYS</sequence>
<name>A0AAN7NYH9_9COLE</name>
<keyword evidence="2 6" id="KW-0812">Transmembrane</keyword>
<evidence type="ECO:0000256" key="3">
    <source>
        <dbReference type="ARBA" id="ARBA00022989"/>
    </source>
</evidence>
<keyword evidence="4 6" id="KW-0472">Membrane</keyword>
<dbReference type="AlphaFoldDB" id="A0AAN7NYH9"/>
<feature type="region of interest" description="Disordered" evidence="5">
    <location>
        <begin position="9"/>
        <end position="34"/>
    </location>
</feature>
<dbReference type="EMBL" id="JARPUR010000007">
    <property type="protein sequence ID" value="KAK4872814.1"/>
    <property type="molecule type" value="Genomic_DNA"/>
</dbReference>
<keyword evidence="9" id="KW-1185">Reference proteome</keyword>
<feature type="transmembrane region" description="Helical" evidence="6">
    <location>
        <begin position="418"/>
        <end position="438"/>
    </location>
</feature>
<evidence type="ECO:0000256" key="2">
    <source>
        <dbReference type="ARBA" id="ARBA00022692"/>
    </source>
</evidence>
<feature type="transmembrane region" description="Helical" evidence="6">
    <location>
        <begin position="173"/>
        <end position="191"/>
    </location>
</feature>
<organism evidence="8 9">
    <name type="scientific">Aquatica leii</name>
    <dbReference type="NCBI Taxonomy" id="1421715"/>
    <lineage>
        <taxon>Eukaryota</taxon>
        <taxon>Metazoa</taxon>
        <taxon>Ecdysozoa</taxon>
        <taxon>Arthropoda</taxon>
        <taxon>Hexapoda</taxon>
        <taxon>Insecta</taxon>
        <taxon>Pterygota</taxon>
        <taxon>Neoptera</taxon>
        <taxon>Endopterygota</taxon>
        <taxon>Coleoptera</taxon>
        <taxon>Polyphaga</taxon>
        <taxon>Elateriformia</taxon>
        <taxon>Elateroidea</taxon>
        <taxon>Lampyridae</taxon>
        <taxon>Luciolinae</taxon>
        <taxon>Aquatica</taxon>
    </lineage>
</organism>
<dbReference type="GO" id="GO:0015179">
    <property type="term" value="F:L-amino acid transmembrane transporter activity"/>
    <property type="evidence" value="ECO:0007669"/>
    <property type="project" value="TreeGrafter"/>
</dbReference>
<accession>A0AAN7NYH9</accession>
<protein>
    <recommendedName>
        <fullName evidence="7">Amino acid transporter transmembrane domain-containing protein</fullName>
    </recommendedName>
</protein>
<keyword evidence="3 6" id="KW-1133">Transmembrane helix</keyword>
<feature type="transmembrane region" description="Helical" evidence="6">
    <location>
        <begin position="66"/>
        <end position="91"/>
    </location>
</feature>
<evidence type="ECO:0000313" key="9">
    <source>
        <dbReference type="Proteomes" id="UP001353858"/>
    </source>
</evidence>
<comment type="subcellular location">
    <subcellularLocation>
        <location evidence="1">Membrane</location>
        <topology evidence="1">Multi-pass membrane protein</topology>
    </subcellularLocation>
</comment>
<feature type="transmembrane region" description="Helical" evidence="6">
    <location>
        <begin position="385"/>
        <end position="406"/>
    </location>
</feature>
<dbReference type="Proteomes" id="UP001353858">
    <property type="component" value="Unassembled WGS sequence"/>
</dbReference>
<dbReference type="PANTHER" id="PTHR22950">
    <property type="entry name" value="AMINO ACID TRANSPORTER"/>
    <property type="match status" value="1"/>
</dbReference>
<comment type="caution">
    <text evidence="8">The sequence shown here is derived from an EMBL/GenBank/DDBJ whole genome shotgun (WGS) entry which is preliminary data.</text>
</comment>
<evidence type="ECO:0000256" key="5">
    <source>
        <dbReference type="SAM" id="MobiDB-lite"/>
    </source>
</evidence>
<dbReference type="Pfam" id="PF01490">
    <property type="entry name" value="Aa_trans"/>
    <property type="match status" value="1"/>
</dbReference>
<feature type="transmembrane region" description="Helical" evidence="6">
    <location>
        <begin position="132"/>
        <end position="153"/>
    </location>
</feature>
<feature type="domain" description="Amino acid transporter transmembrane" evidence="7">
    <location>
        <begin position="38"/>
        <end position="441"/>
    </location>
</feature>
<evidence type="ECO:0000313" key="8">
    <source>
        <dbReference type="EMBL" id="KAK4872814.1"/>
    </source>
</evidence>
<dbReference type="InterPro" id="IPR013057">
    <property type="entry name" value="AA_transpt_TM"/>
</dbReference>
<feature type="transmembrane region" description="Helical" evidence="6">
    <location>
        <begin position="267"/>
        <end position="292"/>
    </location>
</feature>
<evidence type="ECO:0000256" key="6">
    <source>
        <dbReference type="SAM" id="Phobius"/>
    </source>
</evidence>
<evidence type="ECO:0000259" key="7">
    <source>
        <dbReference type="Pfam" id="PF01490"/>
    </source>
</evidence>